<accession>A0A8H4U6I7</accession>
<evidence type="ECO:0000313" key="3">
    <source>
        <dbReference type="Proteomes" id="UP000635477"/>
    </source>
</evidence>
<organism evidence="2 3">
    <name type="scientific">Fusarium zealandicum</name>
    <dbReference type="NCBI Taxonomy" id="1053134"/>
    <lineage>
        <taxon>Eukaryota</taxon>
        <taxon>Fungi</taxon>
        <taxon>Dikarya</taxon>
        <taxon>Ascomycota</taxon>
        <taxon>Pezizomycotina</taxon>
        <taxon>Sordariomycetes</taxon>
        <taxon>Hypocreomycetidae</taxon>
        <taxon>Hypocreales</taxon>
        <taxon>Nectriaceae</taxon>
        <taxon>Fusarium</taxon>
        <taxon>Fusarium staphyleae species complex</taxon>
    </lineage>
</organism>
<evidence type="ECO:0000256" key="1">
    <source>
        <dbReference type="SAM" id="MobiDB-lite"/>
    </source>
</evidence>
<reference evidence="2" key="2">
    <citation type="submission" date="2020-05" db="EMBL/GenBank/DDBJ databases">
        <authorList>
            <person name="Kim H.-S."/>
            <person name="Proctor R.H."/>
            <person name="Brown D.W."/>
        </authorList>
    </citation>
    <scope>NUCLEOTIDE SEQUENCE</scope>
    <source>
        <strain evidence="2">NRRL 22465</strain>
    </source>
</reference>
<reference evidence="2" key="1">
    <citation type="journal article" date="2020" name="BMC Genomics">
        <title>Correction to: Identification and distribution of gene clusters required for synthesis of sphingolipid metabolism inhibitors in diverse species of the filamentous fungus Fusarium.</title>
        <authorList>
            <person name="Kim H.S."/>
            <person name="Lohmar J.M."/>
            <person name="Busman M."/>
            <person name="Brown D.W."/>
            <person name="Naumann T.A."/>
            <person name="Divon H.H."/>
            <person name="Lysoe E."/>
            <person name="Uhlig S."/>
            <person name="Proctor R.H."/>
        </authorList>
    </citation>
    <scope>NUCLEOTIDE SEQUENCE</scope>
    <source>
        <strain evidence="2">NRRL 22465</strain>
    </source>
</reference>
<dbReference type="AlphaFoldDB" id="A0A8H4U6I7"/>
<protein>
    <submittedName>
        <fullName evidence="2">Uncharacterized protein</fullName>
    </submittedName>
</protein>
<keyword evidence="3" id="KW-1185">Reference proteome</keyword>
<feature type="region of interest" description="Disordered" evidence="1">
    <location>
        <begin position="170"/>
        <end position="193"/>
    </location>
</feature>
<proteinExistence type="predicted"/>
<comment type="caution">
    <text evidence="2">The sequence shown here is derived from an EMBL/GenBank/DDBJ whole genome shotgun (WGS) entry which is preliminary data.</text>
</comment>
<feature type="region of interest" description="Disordered" evidence="1">
    <location>
        <begin position="94"/>
        <end position="135"/>
    </location>
</feature>
<feature type="compositionally biased region" description="Polar residues" evidence="1">
    <location>
        <begin position="181"/>
        <end position="192"/>
    </location>
</feature>
<name>A0A8H4U6I7_9HYPO</name>
<evidence type="ECO:0000313" key="2">
    <source>
        <dbReference type="EMBL" id="KAF4970746.1"/>
    </source>
</evidence>
<dbReference type="EMBL" id="JABEYC010001002">
    <property type="protein sequence ID" value="KAF4970746.1"/>
    <property type="molecule type" value="Genomic_DNA"/>
</dbReference>
<gene>
    <name evidence="2" type="ORF">FZEAL_9980</name>
</gene>
<sequence length="222" mass="24967">MVHGEQRASIIDSRSFEPSLFQFVPEWNLPLHFEKHSTSRIEAPHLTQDGNFWPSSVPKGDAADRAVIEWRLAHFVQGLTLNVYVAPLQHKEEVNSGWQQGRPAEPAVSRKQRSTCGDPKDALLSKQQARPHAEKNLKLHSSKWQYHKASWALLGAMSLSVRTEIAVKSRPPPSSIAATGPLTSSGCTSRQVSPERSHVRDAMCWCYRMRYQTLAGWTGLDF</sequence>
<dbReference type="Proteomes" id="UP000635477">
    <property type="component" value="Unassembled WGS sequence"/>
</dbReference>